<evidence type="ECO:0000256" key="3">
    <source>
        <dbReference type="ARBA" id="ARBA00022475"/>
    </source>
</evidence>
<dbReference type="PANTHER" id="PTHR43297:SF14">
    <property type="entry name" value="ATPASE AAA-TYPE CORE DOMAIN-CONTAINING PROTEIN"/>
    <property type="match status" value="1"/>
</dbReference>
<evidence type="ECO:0000256" key="6">
    <source>
        <dbReference type="ARBA" id="ARBA00023136"/>
    </source>
</evidence>
<evidence type="ECO:0000256" key="1">
    <source>
        <dbReference type="ARBA" id="ARBA00004370"/>
    </source>
</evidence>
<dbReference type="SUPFAM" id="SSF52540">
    <property type="entry name" value="P-loop containing nucleoside triphosphate hydrolases"/>
    <property type="match status" value="1"/>
</dbReference>
<dbReference type="EMBL" id="UINC01212256">
    <property type="protein sequence ID" value="SVE36495.1"/>
    <property type="molecule type" value="Genomic_DNA"/>
</dbReference>
<keyword evidence="5" id="KW-1278">Translocase</keyword>
<evidence type="ECO:0000256" key="5">
    <source>
        <dbReference type="ARBA" id="ARBA00022967"/>
    </source>
</evidence>
<keyword evidence="6" id="KW-0472">Membrane</keyword>
<keyword evidence="3" id="KW-1003">Cell membrane</keyword>
<evidence type="ECO:0000256" key="4">
    <source>
        <dbReference type="ARBA" id="ARBA00022519"/>
    </source>
</evidence>
<keyword evidence="2" id="KW-0813">Transport</keyword>
<name>A0A383CX65_9ZZZZ</name>
<accession>A0A383CX65</accession>
<keyword evidence="4" id="KW-0997">Cell inner membrane</keyword>
<protein>
    <recommendedName>
        <fullName evidence="8">Oligopeptide/dipeptide ABC transporter C-terminal domain-containing protein</fullName>
    </recommendedName>
</protein>
<dbReference type="PANTHER" id="PTHR43297">
    <property type="entry name" value="OLIGOPEPTIDE TRANSPORT ATP-BINDING PROTEIN APPD"/>
    <property type="match status" value="1"/>
</dbReference>
<sequence>GQAQRVMIVLSRMSDPELLIADEPTTGLDVTLKKRVVDFFRERKKSMIFISHDLNMVRMVADRINVMYNGEIVENCSSAHFMPGFSHHPFTEKLVSVFYTDYAEYIEQELPSKTQMKHYNGCAYALQGCPHVKEICNDISPPAIDTDSKSFISDQVTERQWVKCWKFLDE</sequence>
<evidence type="ECO:0000313" key="7">
    <source>
        <dbReference type="EMBL" id="SVE36495.1"/>
    </source>
</evidence>
<gene>
    <name evidence="7" type="ORF">METZ01_LOCUS489349</name>
</gene>
<organism evidence="7">
    <name type="scientific">marine metagenome</name>
    <dbReference type="NCBI Taxonomy" id="408172"/>
    <lineage>
        <taxon>unclassified sequences</taxon>
        <taxon>metagenomes</taxon>
        <taxon>ecological metagenomes</taxon>
    </lineage>
</organism>
<dbReference type="InterPro" id="IPR027417">
    <property type="entry name" value="P-loop_NTPase"/>
</dbReference>
<comment type="subcellular location">
    <subcellularLocation>
        <location evidence="1">Membrane</location>
    </subcellularLocation>
</comment>
<reference evidence="7" key="1">
    <citation type="submission" date="2018-05" db="EMBL/GenBank/DDBJ databases">
        <authorList>
            <person name="Lanie J.A."/>
            <person name="Ng W.-L."/>
            <person name="Kazmierczak K.M."/>
            <person name="Andrzejewski T.M."/>
            <person name="Davidsen T.M."/>
            <person name="Wayne K.J."/>
            <person name="Tettelin H."/>
            <person name="Glass J.I."/>
            <person name="Rusch D."/>
            <person name="Podicherti R."/>
            <person name="Tsui H.-C.T."/>
            <person name="Winkler M.E."/>
        </authorList>
    </citation>
    <scope>NUCLEOTIDE SEQUENCE</scope>
</reference>
<dbReference type="Gene3D" id="3.40.50.300">
    <property type="entry name" value="P-loop containing nucleotide triphosphate hydrolases"/>
    <property type="match status" value="1"/>
</dbReference>
<feature type="non-terminal residue" evidence="7">
    <location>
        <position position="1"/>
    </location>
</feature>
<dbReference type="AlphaFoldDB" id="A0A383CX65"/>
<dbReference type="InterPro" id="IPR050388">
    <property type="entry name" value="ABC_Ni/Peptide_Import"/>
</dbReference>
<proteinExistence type="predicted"/>
<dbReference type="GO" id="GO:0016020">
    <property type="term" value="C:membrane"/>
    <property type="evidence" value="ECO:0007669"/>
    <property type="project" value="UniProtKB-SubCell"/>
</dbReference>
<evidence type="ECO:0000256" key="2">
    <source>
        <dbReference type="ARBA" id="ARBA00022448"/>
    </source>
</evidence>
<evidence type="ECO:0008006" key="8">
    <source>
        <dbReference type="Google" id="ProtNLM"/>
    </source>
</evidence>